<reference evidence="2" key="1">
    <citation type="submission" date="2007-07" db="EMBL/GenBank/DDBJ databases">
        <title>PCAP assembly of the Caenorhabditis remanei genome.</title>
        <authorList>
            <consortium name="The Caenorhabditis remanei Sequencing Consortium"/>
            <person name="Wilson R.K."/>
        </authorList>
    </citation>
    <scope>NUCLEOTIDE SEQUENCE [LARGE SCALE GENOMIC DNA]</scope>
    <source>
        <strain evidence="2">PB4641</strain>
    </source>
</reference>
<keyword evidence="3" id="KW-1185">Reference proteome</keyword>
<organism evidence="3">
    <name type="scientific">Caenorhabditis remanei</name>
    <name type="common">Caenorhabditis vulgaris</name>
    <dbReference type="NCBI Taxonomy" id="31234"/>
    <lineage>
        <taxon>Eukaryota</taxon>
        <taxon>Metazoa</taxon>
        <taxon>Ecdysozoa</taxon>
        <taxon>Nematoda</taxon>
        <taxon>Chromadorea</taxon>
        <taxon>Rhabditida</taxon>
        <taxon>Rhabditina</taxon>
        <taxon>Rhabditomorpha</taxon>
        <taxon>Rhabditoidea</taxon>
        <taxon>Rhabditidae</taxon>
        <taxon>Peloderinae</taxon>
        <taxon>Caenorhabditis</taxon>
    </lineage>
</organism>
<dbReference type="PANTHER" id="PTHR31965">
    <property type="entry name" value="TRANSMEMBRANE PROTEIN 42"/>
    <property type="match status" value="1"/>
</dbReference>
<feature type="transmembrane region" description="Helical" evidence="1">
    <location>
        <begin position="81"/>
        <end position="102"/>
    </location>
</feature>
<keyword evidence="1" id="KW-1133">Transmembrane helix</keyword>
<dbReference type="EMBL" id="DS268408">
    <property type="protein sequence ID" value="EFO85649.1"/>
    <property type="molecule type" value="Genomic_DNA"/>
</dbReference>
<gene>
    <name evidence="2" type="ORF">CRE_02164</name>
</gene>
<dbReference type="PANTHER" id="PTHR31965:SF1">
    <property type="entry name" value="TRANSMEMBRANE PROTEIN 42"/>
    <property type="match status" value="1"/>
</dbReference>
<evidence type="ECO:0000313" key="3">
    <source>
        <dbReference type="Proteomes" id="UP000008281"/>
    </source>
</evidence>
<feature type="transmembrane region" description="Helical" evidence="1">
    <location>
        <begin position="46"/>
        <end position="69"/>
    </location>
</feature>
<evidence type="ECO:0000256" key="1">
    <source>
        <dbReference type="SAM" id="Phobius"/>
    </source>
</evidence>
<keyword evidence="1" id="KW-0472">Membrane</keyword>
<feature type="transmembrane region" description="Helical" evidence="1">
    <location>
        <begin position="108"/>
        <end position="126"/>
    </location>
</feature>
<dbReference type="OrthoDB" id="5854584at2759"/>
<accession>E3LFE7</accession>
<keyword evidence="1" id="KW-0812">Transmembrane</keyword>
<dbReference type="InterPro" id="IPR039632">
    <property type="entry name" value="TMEM42"/>
</dbReference>
<dbReference type="STRING" id="31234.E3LFE7"/>
<dbReference type="OMA" id="MIINMAC"/>
<dbReference type="eggNOG" id="ENOG502SCCE">
    <property type="taxonomic scope" value="Eukaryota"/>
</dbReference>
<sequence>MNKSSVLAAVAGMCGSMGAVSGKLAFDSELEQYTVSYSISYLLLQLSILQRISCFAVFIASNVVMWATYTRSLALSDCSSTPMIINMACNFALTGILGSLIFSESHSYLWWFLLVVLITGLTMMLSPEKEENLKQD</sequence>
<dbReference type="HOGENOM" id="CLU_076687_3_2_1"/>
<evidence type="ECO:0000313" key="2">
    <source>
        <dbReference type="EMBL" id="EFO85649.1"/>
    </source>
</evidence>
<dbReference type="AlphaFoldDB" id="E3LFE7"/>
<protein>
    <submittedName>
        <fullName evidence="2">Uncharacterized protein</fullName>
    </submittedName>
</protein>
<dbReference type="Proteomes" id="UP000008281">
    <property type="component" value="Unassembled WGS sequence"/>
</dbReference>
<dbReference type="InParanoid" id="E3LFE7"/>
<dbReference type="FunCoup" id="E3LFE7">
    <property type="interactions" value="2"/>
</dbReference>
<name>E3LFE7_CAERE</name>
<proteinExistence type="predicted"/>